<dbReference type="InterPro" id="IPR015946">
    <property type="entry name" value="KH_dom-like_a/b"/>
</dbReference>
<comment type="subunit">
    <text evidence="8">Associates with the 50S ribosomal subunit.</text>
</comment>
<dbReference type="PATRIC" id="fig|362787.3.peg.1763"/>
<dbReference type="InterPro" id="IPR016484">
    <property type="entry name" value="GTPase_Der"/>
</dbReference>
<feature type="domain" description="EngA-type G" evidence="12">
    <location>
        <begin position="189"/>
        <end position="362"/>
    </location>
</feature>
<dbReference type="FunFam" id="3.40.50.300:FF:000057">
    <property type="entry name" value="GTPase Der"/>
    <property type="match status" value="1"/>
</dbReference>
<evidence type="ECO:0000256" key="9">
    <source>
        <dbReference type="PROSITE-ProRule" id="PRU01049"/>
    </source>
</evidence>
<dbReference type="PANTHER" id="PTHR43834:SF6">
    <property type="entry name" value="GTPASE DER"/>
    <property type="match status" value="1"/>
</dbReference>
<dbReference type="FunFam" id="3.30.300.20:FF:000004">
    <property type="entry name" value="GTPase Der"/>
    <property type="match status" value="1"/>
</dbReference>
<evidence type="ECO:0000256" key="10">
    <source>
        <dbReference type="RuleBase" id="RU004481"/>
    </source>
</evidence>
<dbReference type="HAMAP" id="MF_00195">
    <property type="entry name" value="GTPase_Der"/>
    <property type="match status" value="1"/>
</dbReference>
<evidence type="ECO:0000313" key="14">
    <source>
        <dbReference type="Proteomes" id="UP000031465"/>
    </source>
</evidence>
<keyword evidence="6 8" id="KW-0342">GTP-binding</keyword>
<dbReference type="PIRSF" id="PIRSF006485">
    <property type="entry name" value="GTP-binding_EngA"/>
    <property type="match status" value="1"/>
</dbReference>
<feature type="binding site" evidence="8">
    <location>
        <begin position="307"/>
        <end position="310"/>
    </location>
    <ligand>
        <name>GTP</name>
        <dbReference type="ChEBI" id="CHEBI:37565"/>
        <label>2</label>
    </ligand>
</feature>
<feature type="region of interest" description="Disordered" evidence="11">
    <location>
        <begin position="449"/>
        <end position="477"/>
    </location>
</feature>
<sequence>MFVNCNQPRIIMTHLPKLAIVGRPNVGKSALFNRICKQKIAIVDEAEGITRDRLYAEGELFGLHFQVIDTGGINARSKEVFNEEIKRQAEIAIEEADTIVQVVDAHVGLTELDKEVARVLLRTKKPVCLAVNKIDNLSQTSLMHQFHSLGIKQMVPVSAAQGWQIAELLETAFEKISREIESQETFSSIKVAIVGRANVGKSSLVNYLLDEDRCIVSPIPGTTRDSVDISFTHKDECYTLIDTAGIRRKRAEHEVVDKFAAIRTERAIERADLCVLMLDVQEGITAQDKKIANTIEEAGQGCIILLNKWDLVQGFRMEHCLQNLEEEVPFLRHCPKIFTSAKTGRNIDKLFPLIQEVYANSQKRITTHQLNKFIGEALQKNHPPMIQGKRLRIYYMAQVAIKPPKFILFVNYPNLMTDTYKKYLYNQFREAYAFTGVPILIHLKGKTKRDKPVSPLSLARKQTKSTDQENNEYDELYQEQRVSDEDYYFENEEDLTEK</sequence>
<organism evidence="13 14">
    <name type="scientific">Candidatus Protochlamydia amoebophila</name>
    <dbReference type="NCBI Taxonomy" id="362787"/>
    <lineage>
        <taxon>Bacteria</taxon>
        <taxon>Pseudomonadati</taxon>
        <taxon>Chlamydiota</taxon>
        <taxon>Chlamydiia</taxon>
        <taxon>Parachlamydiales</taxon>
        <taxon>Parachlamydiaceae</taxon>
        <taxon>Candidatus Protochlamydia</taxon>
    </lineage>
</organism>
<dbReference type="PRINTS" id="PR00449">
    <property type="entry name" value="RASTRNSFRMNG"/>
</dbReference>
<feature type="binding site" evidence="8">
    <location>
        <begin position="132"/>
        <end position="135"/>
    </location>
    <ligand>
        <name>GTP</name>
        <dbReference type="ChEBI" id="CHEBI:37565"/>
        <label>1</label>
    </ligand>
</feature>
<protein>
    <recommendedName>
        <fullName evidence="2 8">GTPase Der</fullName>
    </recommendedName>
    <alternativeName>
        <fullName evidence="7 8">GTP-binding protein EngA</fullName>
    </alternativeName>
</protein>
<dbReference type="InterPro" id="IPR032859">
    <property type="entry name" value="KH_dom-like"/>
</dbReference>
<feature type="binding site" evidence="8">
    <location>
        <begin position="22"/>
        <end position="29"/>
    </location>
    <ligand>
        <name>GTP</name>
        <dbReference type="ChEBI" id="CHEBI:37565"/>
        <label>1</label>
    </ligand>
</feature>
<dbReference type="InterPro" id="IPR005225">
    <property type="entry name" value="Small_GTP-bd"/>
</dbReference>
<dbReference type="GO" id="GO:0005525">
    <property type="term" value="F:GTP binding"/>
    <property type="evidence" value="ECO:0007669"/>
    <property type="project" value="UniProtKB-UniRule"/>
</dbReference>
<dbReference type="NCBIfam" id="TIGR00231">
    <property type="entry name" value="small_GTP"/>
    <property type="match status" value="2"/>
</dbReference>
<dbReference type="Pfam" id="PF14714">
    <property type="entry name" value="KH_dom-like"/>
    <property type="match status" value="1"/>
</dbReference>
<evidence type="ECO:0000259" key="12">
    <source>
        <dbReference type="PROSITE" id="PS51712"/>
    </source>
</evidence>
<dbReference type="SUPFAM" id="SSF52540">
    <property type="entry name" value="P-loop containing nucleoside triphosphate hydrolases"/>
    <property type="match status" value="2"/>
</dbReference>
<dbReference type="NCBIfam" id="TIGR03594">
    <property type="entry name" value="GTPase_EngA"/>
    <property type="match status" value="1"/>
</dbReference>
<dbReference type="InterPro" id="IPR031166">
    <property type="entry name" value="G_ENGA"/>
</dbReference>
<evidence type="ECO:0000256" key="5">
    <source>
        <dbReference type="ARBA" id="ARBA00022741"/>
    </source>
</evidence>
<dbReference type="GO" id="GO:0043022">
    <property type="term" value="F:ribosome binding"/>
    <property type="evidence" value="ECO:0007669"/>
    <property type="project" value="TreeGrafter"/>
</dbReference>
<evidence type="ECO:0000256" key="4">
    <source>
        <dbReference type="ARBA" id="ARBA00022737"/>
    </source>
</evidence>
<dbReference type="CDD" id="cd01894">
    <property type="entry name" value="EngA1"/>
    <property type="match status" value="1"/>
</dbReference>
<accession>A0A0C1JUU6</accession>
<comment type="function">
    <text evidence="8 10">GTPase that plays an essential role in the late steps of ribosome biogenesis.</text>
</comment>
<feature type="binding site" evidence="8">
    <location>
        <begin position="69"/>
        <end position="73"/>
    </location>
    <ligand>
        <name>GTP</name>
        <dbReference type="ChEBI" id="CHEBI:37565"/>
        <label>1</label>
    </ligand>
</feature>
<evidence type="ECO:0000313" key="13">
    <source>
        <dbReference type="EMBL" id="KIC71047.1"/>
    </source>
</evidence>
<keyword evidence="3 8" id="KW-0690">Ribosome biogenesis</keyword>
<dbReference type="AlphaFoldDB" id="A0A0C1JUU6"/>
<evidence type="ECO:0000256" key="1">
    <source>
        <dbReference type="ARBA" id="ARBA00008279"/>
    </source>
</evidence>
<feature type="binding site" evidence="8">
    <location>
        <begin position="195"/>
        <end position="202"/>
    </location>
    <ligand>
        <name>GTP</name>
        <dbReference type="ChEBI" id="CHEBI:37565"/>
        <label>2</label>
    </ligand>
</feature>
<dbReference type="GO" id="GO:0042254">
    <property type="term" value="P:ribosome biogenesis"/>
    <property type="evidence" value="ECO:0007669"/>
    <property type="project" value="UniProtKB-KW"/>
</dbReference>
<dbReference type="InterPro" id="IPR027417">
    <property type="entry name" value="P-loop_NTPase"/>
</dbReference>
<dbReference type="Gene3D" id="3.30.300.20">
    <property type="match status" value="1"/>
</dbReference>
<feature type="domain" description="EngA-type G" evidence="12">
    <location>
        <begin position="16"/>
        <end position="180"/>
    </location>
</feature>
<name>A0A0C1JUU6_9BACT</name>
<dbReference type="PROSITE" id="PS51712">
    <property type="entry name" value="G_ENGA"/>
    <property type="match status" value="2"/>
</dbReference>
<dbReference type="Proteomes" id="UP000031465">
    <property type="component" value="Unassembled WGS sequence"/>
</dbReference>
<proteinExistence type="inferred from homology"/>
<evidence type="ECO:0000256" key="3">
    <source>
        <dbReference type="ARBA" id="ARBA00022517"/>
    </source>
</evidence>
<dbReference type="Pfam" id="PF01926">
    <property type="entry name" value="MMR_HSR1"/>
    <property type="match status" value="2"/>
</dbReference>
<dbReference type="PANTHER" id="PTHR43834">
    <property type="entry name" value="GTPASE DER"/>
    <property type="match status" value="1"/>
</dbReference>
<dbReference type="CDD" id="cd01895">
    <property type="entry name" value="EngA2"/>
    <property type="match status" value="1"/>
</dbReference>
<keyword evidence="5 8" id="KW-0547">Nucleotide-binding</keyword>
<dbReference type="FunFam" id="3.40.50.300:FF:000040">
    <property type="entry name" value="GTPase Der"/>
    <property type="match status" value="1"/>
</dbReference>
<comment type="caution">
    <text evidence="13">The sequence shown here is derived from an EMBL/GenBank/DDBJ whole genome shotgun (WGS) entry which is preliminary data.</text>
</comment>
<evidence type="ECO:0000256" key="7">
    <source>
        <dbReference type="ARBA" id="ARBA00032345"/>
    </source>
</evidence>
<dbReference type="InterPro" id="IPR006073">
    <property type="entry name" value="GTP-bd"/>
</dbReference>
<reference evidence="13 14" key="1">
    <citation type="journal article" date="2014" name="Mol. Biol. Evol.">
        <title>Massive expansion of Ubiquitination-related gene families within the Chlamydiae.</title>
        <authorList>
            <person name="Domman D."/>
            <person name="Collingro A."/>
            <person name="Lagkouvardos I."/>
            <person name="Gehre L."/>
            <person name="Weinmaier T."/>
            <person name="Rattei T."/>
            <person name="Subtil A."/>
            <person name="Horn M."/>
        </authorList>
    </citation>
    <scope>NUCLEOTIDE SEQUENCE [LARGE SCALE GENOMIC DNA]</scope>
    <source>
        <strain evidence="13 14">EI2</strain>
    </source>
</reference>
<evidence type="ECO:0000256" key="8">
    <source>
        <dbReference type="HAMAP-Rule" id="MF_00195"/>
    </source>
</evidence>
<gene>
    <name evidence="8 13" type="primary">der</name>
    <name evidence="13" type="ORF">DB44_EW00190</name>
</gene>
<feature type="binding site" evidence="8">
    <location>
        <begin position="242"/>
        <end position="246"/>
    </location>
    <ligand>
        <name>GTP</name>
        <dbReference type="ChEBI" id="CHEBI:37565"/>
        <label>2</label>
    </ligand>
</feature>
<evidence type="ECO:0000256" key="6">
    <source>
        <dbReference type="ARBA" id="ARBA00023134"/>
    </source>
</evidence>
<dbReference type="EMBL" id="JSAN01000120">
    <property type="protein sequence ID" value="KIC71047.1"/>
    <property type="molecule type" value="Genomic_DNA"/>
</dbReference>
<evidence type="ECO:0000256" key="2">
    <source>
        <dbReference type="ARBA" id="ARBA00020953"/>
    </source>
</evidence>
<dbReference type="Gene3D" id="3.40.50.300">
    <property type="entry name" value="P-loop containing nucleotide triphosphate hydrolases"/>
    <property type="match status" value="2"/>
</dbReference>
<keyword evidence="4 10" id="KW-0677">Repeat</keyword>
<evidence type="ECO:0000256" key="11">
    <source>
        <dbReference type="SAM" id="MobiDB-lite"/>
    </source>
</evidence>
<comment type="similarity">
    <text evidence="1 8 9 10">Belongs to the TRAFAC class TrmE-Era-EngA-EngB-Septin-like GTPase superfamily. EngA (Der) GTPase family.</text>
</comment>